<protein>
    <recommendedName>
        <fullName evidence="7">Phosphodiesterase</fullName>
        <ecNumber evidence="7">3.1.4.-</ecNumber>
    </recommendedName>
</protein>
<keyword evidence="1 5" id="KW-0479">Metal-binding</keyword>
<comment type="caution">
    <text evidence="12">The sequence shown here is derived from an EMBL/GenBank/DDBJ whole genome shotgun (WGS) entry which is preliminary data.</text>
</comment>
<dbReference type="InterPro" id="IPR023174">
    <property type="entry name" value="PDEase_CS"/>
</dbReference>
<dbReference type="PROSITE" id="PS50110">
    <property type="entry name" value="RESPONSE_REGULATORY"/>
    <property type="match status" value="1"/>
</dbReference>
<dbReference type="InterPro" id="IPR036971">
    <property type="entry name" value="PDEase_catalytic_dom_sf"/>
</dbReference>
<dbReference type="OMA" id="MAHITRE"/>
<name>A0A6A5C0W9_NAEFO</name>
<dbReference type="Proteomes" id="UP000444721">
    <property type="component" value="Unassembled WGS sequence"/>
</dbReference>
<evidence type="ECO:0000256" key="3">
    <source>
        <dbReference type="PIRSR" id="PIRSR623088-1"/>
    </source>
</evidence>
<comment type="similarity">
    <text evidence="7">Belongs to the cyclic nucleotide phosphodiesterase family.</text>
</comment>
<feature type="binding site" evidence="4">
    <location>
        <begin position="412"/>
        <end position="416"/>
    </location>
    <ligand>
        <name>AMP</name>
        <dbReference type="ChEBI" id="CHEBI:456215"/>
    </ligand>
</feature>
<sequence length="783" mass="89157">MMQTQQPPTSALTRLGGGEERKLSLGSSSEGRRDSVSSSSIPQLLTDSNIVPNILVIDDDLVTRKTLSKLLSNLGYKCTTAAGGKEALSLLLRDDEDPFHCLLVDVMMPEMDGFGFIRVLKQAINREIPCIMMSGSEDPETVSKSFQYGAEDFLPKPIKEEILRARIQTVLAYRDRRIRERFYINKIVEEQRLRNQLHMQEKKNEEELMAFKKKVSESIETPIQLIVGTVGDIMSGSLDREQTKLALISVMKSLSSSNLYRPAFLDSLKTTEMDESTRHWLVNQYTKDAEEYNARRYSINERSNSLDSGSSTDSTNNYSTTLALPSSAQTPNTTQTKPEAELPFNLDTYKPDVDLKSLNYDAFKYSDYEELKKHVMYFFKSLNMFEIFNIKPFKLWAFLGDLRKKYRANFYHNFRHCCDVTQYLYLLINNEKIDAFFSNLEKLVLLVSGLCHDIDHPGVNNNFLIATEDELAYRYNDKSVLENYHAFNAFKILQKDECNFLDGLSEDQFREFRKCLVQTILATDMSNHFSIISIFESRIGTGRLSNENAEDRILLMRVLMKCSDISNLSRPFPIAKKWANACINEFFSQGDLERQKGLPISPLMDRNSLDFPKSQMDFGKFVVSPLFKLVASSFKELTFLHESVLNNIETWRHIYEEEQAKKALAAASSSPPSSSPPQEKSPPEKQEDSSKKDASTTKVDQTNVAHSEEKVSNNDTANMTTTTTQQNTNTTVNSSISSNDRILETATTVKPSQLASQSNSRVLFFVLPILFLILSLILYFLTM</sequence>
<evidence type="ECO:0000256" key="5">
    <source>
        <dbReference type="PIRSR" id="PIRSR623088-3"/>
    </source>
</evidence>
<dbReference type="InterPro" id="IPR011006">
    <property type="entry name" value="CheY-like_superfamily"/>
</dbReference>
<dbReference type="CDD" id="cd00077">
    <property type="entry name" value="HDc"/>
    <property type="match status" value="1"/>
</dbReference>
<dbReference type="Pfam" id="PF00072">
    <property type="entry name" value="Response_reg"/>
    <property type="match status" value="1"/>
</dbReference>
<feature type="compositionally biased region" description="Polar residues" evidence="8">
    <location>
        <begin position="1"/>
        <end position="12"/>
    </location>
</feature>
<dbReference type="PROSITE" id="PS51845">
    <property type="entry name" value="PDEASE_I_2"/>
    <property type="match status" value="1"/>
</dbReference>
<dbReference type="Pfam" id="PF00233">
    <property type="entry name" value="PDEase_I"/>
    <property type="match status" value="1"/>
</dbReference>
<feature type="region of interest" description="Disordered" evidence="8">
    <location>
        <begin position="662"/>
        <end position="736"/>
    </location>
</feature>
<evidence type="ECO:0000256" key="4">
    <source>
        <dbReference type="PIRSR" id="PIRSR623088-2"/>
    </source>
</evidence>
<dbReference type="AlphaFoldDB" id="A0A6A5C0W9"/>
<dbReference type="GeneID" id="68109117"/>
<feature type="compositionally biased region" description="Polar residues" evidence="8">
    <location>
        <begin position="323"/>
        <end position="337"/>
    </location>
</feature>
<feature type="binding site" evidence="4">
    <location>
        <position position="453"/>
    </location>
    <ligand>
        <name>AMP</name>
        <dbReference type="ChEBI" id="CHEBI:456215"/>
    </ligand>
</feature>
<evidence type="ECO:0000256" key="8">
    <source>
        <dbReference type="SAM" id="MobiDB-lite"/>
    </source>
</evidence>
<evidence type="ECO:0000259" key="10">
    <source>
        <dbReference type="PROSITE" id="PS50110"/>
    </source>
</evidence>
<proteinExistence type="inferred from homology"/>
<dbReference type="GO" id="GO:0046872">
    <property type="term" value="F:metal ion binding"/>
    <property type="evidence" value="ECO:0007669"/>
    <property type="project" value="UniProtKB-KW"/>
</dbReference>
<dbReference type="PRINTS" id="PR00387">
    <property type="entry name" value="PDIESTERASE1"/>
</dbReference>
<evidence type="ECO:0000313" key="13">
    <source>
        <dbReference type="Proteomes" id="UP000444721"/>
    </source>
</evidence>
<evidence type="ECO:0000313" key="12">
    <source>
        <dbReference type="EMBL" id="KAF0978829.1"/>
    </source>
</evidence>
<feature type="domain" description="PDEase" evidence="11">
    <location>
        <begin position="330"/>
        <end position="658"/>
    </location>
</feature>
<dbReference type="SMART" id="SM00471">
    <property type="entry name" value="HDc"/>
    <property type="match status" value="1"/>
</dbReference>
<evidence type="ECO:0000256" key="1">
    <source>
        <dbReference type="ARBA" id="ARBA00022723"/>
    </source>
</evidence>
<feature type="binding site" evidence="5">
    <location>
        <position position="453"/>
    </location>
    <ligand>
        <name>Zn(2+)</name>
        <dbReference type="ChEBI" id="CHEBI:29105"/>
        <label>1</label>
    </ligand>
</feature>
<keyword evidence="9" id="KW-0472">Membrane</keyword>
<feature type="compositionally biased region" description="Basic and acidic residues" evidence="8">
    <location>
        <begin position="681"/>
        <end position="695"/>
    </location>
</feature>
<feature type="domain" description="Response regulatory" evidence="10">
    <location>
        <begin position="53"/>
        <end position="171"/>
    </location>
</feature>
<feature type="transmembrane region" description="Helical" evidence="9">
    <location>
        <begin position="762"/>
        <end position="781"/>
    </location>
</feature>
<feature type="compositionally biased region" description="Low complexity" evidence="8">
    <location>
        <begin position="662"/>
        <end position="678"/>
    </location>
</feature>
<feature type="compositionally biased region" description="Low complexity" evidence="8">
    <location>
        <begin position="303"/>
        <end position="322"/>
    </location>
</feature>
<dbReference type="SUPFAM" id="SSF52172">
    <property type="entry name" value="CheY-like"/>
    <property type="match status" value="1"/>
</dbReference>
<dbReference type="InterPro" id="IPR001789">
    <property type="entry name" value="Sig_transdc_resp-reg_receiver"/>
</dbReference>
<feature type="compositionally biased region" description="Low complexity" evidence="8">
    <location>
        <begin position="713"/>
        <end position="736"/>
    </location>
</feature>
<dbReference type="VEuPathDB" id="AmoebaDB:NF0009460"/>
<dbReference type="GO" id="GO:0004114">
    <property type="term" value="F:3',5'-cyclic-nucleotide phosphodiesterase activity"/>
    <property type="evidence" value="ECO:0007669"/>
    <property type="project" value="InterPro"/>
</dbReference>
<dbReference type="EC" id="3.1.4.-" evidence="7"/>
<organism evidence="12 13">
    <name type="scientific">Naegleria fowleri</name>
    <name type="common">Brain eating amoeba</name>
    <dbReference type="NCBI Taxonomy" id="5763"/>
    <lineage>
        <taxon>Eukaryota</taxon>
        <taxon>Discoba</taxon>
        <taxon>Heterolobosea</taxon>
        <taxon>Tetramitia</taxon>
        <taxon>Eutetramitia</taxon>
        <taxon>Vahlkampfiidae</taxon>
        <taxon>Naegleria</taxon>
    </lineage>
</organism>
<reference evidence="12 13" key="1">
    <citation type="journal article" date="2019" name="Sci. Rep.">
        <title>Nanopore sequencing improves the draft genome of the human pathogenic amoeba Naegleria fowleri.</title>
        <authorList>
            <person name="Liechti N."/>
            <person name="Schurch N."/>
            <person name="Bruggmann R."/>
            <person name="Wittwer M."/>
        </authorList>
    </citation>
    <scope>NUCLEOTIDE SEQUENCE [LARGE SCALE GENOMIC DNA]</scope>
    <source>
        <strain evidence="12 13">ATCC 30894</strain>
    </source>
</reference>
<evidence type="ECO:0000256" key="9">
    <source>
        <dbReference type="SAM" id="Phobius"/>
    </source>
</evidence>
<dbReference type="InterPro" id="IPR003607">
    <property type="entry name" value="HD/PDEase_dom"/>
</dbReference>
<dbReference type="VEuPathDB" id="AmoebaDB:NfTy_032960"/>
<dbReference type="EMBL" id="VFQX01000028">
    <property type="protein sequence ID" value="KAF0978829.1"/>
    <property type="molecule type" value="Genomic_DNA"/>
</dbReference>
<feature type="binding site" evidence="5">
    <location>
        <position position="453"/>
    </location>
    <ligand>
        <name>Zn(2+)</name>
        <dbReference type="ChEBI" id="CHEBI:29105"/>
        <label>2</label>
    </ligand>
</feature>
<dbReference type="RefSeq" id="XP_044563542.1">
    <property type="nucleotide sequence ID" value="XM_044705033.1"/>
</dbReference>
<feature type="compositionally biased region" description="Polar residues" evidence="8">
    <location>
        <begin position="696"/>
        <end position="705"/>
    </location>
</feature>
<feature type="region of interest" description="Disordered" evidence="8">
    <location>
        <begin position="302"/>
        <end position="341"/>
    </location>
</feature>
<dbReference type="CDD" id="cd00156">
    <property type="entry name" value="REC"/>
    <property type="match status" value="1"/>
</dbReference>
<dbReference type="GO" id="GO:0000160">
    <property type="term" value="P:phosphorelay signal transduction system"/>
    <property type="evidence" value="ECO:0007669"/>
    <property type="project" value="InterPro"/>
</dbReference>
<feature type="binding site" evidence="5">
    <location>
        <position position="452"/>
    </location>
    <ligand>
        <name>Zn(2+)</name>
        <dbReference type="ChEBI" id="CHEBI:29105"/>
        <label>1</label>
    </ligand>
</feature>
<feature type="modified residue" description="4-aspartylphosphate" evidence="6">
    <location>
        <position position="105"/>
    </location>
</feature>
<dbReference type="PROSITE" id="PS00126">
    <property type="entry name" value="PDEASE_I_1"/>
    <property type="match status" value="1"/>
</dbReference>
<dbReference type="VEuPathDB" id="AmoebaDB:FDP41_001899"/>
<feature type="region of interest" description="Disordered" evidence="8">
    <location>
        <begin position="1"/>
        <end position="40"/>
    </location>
</feature>
<dbReference type="SMART" id="SM00448">
    <property type="entry name" value="REC"/>
    <property type="match status" value="1"/>
</dbReference>
<gene>
    <name evidence="12" type="ORF">FDP41_001899</name>
</gene>
<dbReference type="PANTHER" id="PTHR11347">
    <property type="entry name" value="CYCLIC NUCLEOTIDE PHOSPHODIESTERASE"/>
    <property type="match status" value="1"/>
</dbReference>
<evidence type="ECO:0000256" key="7">
    <source>
        <dbReference type="RuleBase" id="RU363067"/>
    </source>
</evidence>
<dbReference type="OrthoDB" id="74705at2759"/>
<evidence type="ECO:0000256" key="6">
    <source>
        <dbReference type="PROSITE-ProRule" id="PRU00169"/>
    </source>
</evidence>
<dbReference type="SUPFAM" id="SSF109604">
    <property type="entry name" value="HD-domain/PDEase-like"/>
    <property type="match status" value="1"/>
</dbReference>
<keyword evidence="13" id="KW-1185">Reference proteome</keyword>
<keyword evidence="2 7" id="KW-0378">Hydrolase</keyword>
<dbReference type="InterPro" id="IPR002073">
    <property type="entry name" value="PDEase_catalytic_dom"/>
</dbReference>
<accession>A0A6A5C0W9</accession>
<dbReference type="Gene3D" id="1.10.1300.10">
    <property type="entry name" value="3'5'-cyclic nucleotide phosphodiesterase, catalytic domain"/>
    <property type="match status" value="1"/>
</dbReference>
<dbReference type="InterPro" id="IPR023088">
    <property type="entry name" value="PDEase"/>
</dbReference>
<keyword evidence="9" id="KW-0812">Transmembrane</keyword>
<comment type="cofactor">
    <cofactor evidence="7">
        <name>a divalent metal cation</name>
        <dbReference type="ChEBI" id="CHEBI:60240"/>
    </cofactor>
    <text evidence="7">Binds 2 divalent metal cations per subunit. Site 1 may preferentially bind zinc ions, while site 2 has a preference for magnesium and/or manganese ions.</text>
</comment>
<keyword evidence="6" id="KW-0597">Phosphoprotein</keyword>
<evidence type="ECO:0000259" key="11">
    <source>
        <dbReference type="PROSITE" id="PS51845"/>
    </source>
</evidence>
<feature type="binding site" evidence="4">
    <location>
        <position position="564"/>
    </location>
    <ligand>
        <name>AMP</name>
        <dbReference type="ChEBI" id="CHEBI:456215"/>
    </ligand>
</feature>
<dbReference type="Gene3D" id="3.40.50.2300">
    <property type="match status" value="1"/>
</dbReference>
<evidence type="ECO:0000256" key="2">
    <source>
        <dbReference type="ARBA" id="ARBA00022801"/>
    </source>
</evidence>
<feature type="active site" description="Proton donor" evidence="3">
    <location>
        <position position="412"/>
    </location>
</feature>
<keyword evidence="9" id="KW-1133">Transmembrane helix</keyword>
<feature type="binding site" evidence="4">
    <location>
        <position position="615"/>
    </location>
    <ligand>
        <name>AMP</name>
        <dbReference type="ChEBI" id="CHEBI:456215"/>
    </ligand>
</feature>
<feature type="binding site" evidence="5">
    <location>
        <position position="416"/>
    </location>
    <ligand>
        <name>Zn(2+)</name>
        <dbReference type="ChEBI" id="CHEBI:29105"/>
        <label>1</label>
    </ligand>
</feature>
<feature type="binding site" evidence="5">
    <location>
        <position position="564"/>
    </location>
    <ligand>
        <name>Zn(2+)</name>
        <dbReference type="ChEBI" id="CHEBI:29105"/>
        <label>1</label>
    </ligand>
</feature>